<evidence type="ECO:0000259" key="2">
    <source>
        <dbReference type="Pfam" id="PF04892"/>
    </source>
</evidence>
<feature type="transmembrane region" description="Helical" evidence="1">
    <location>
        <begin position="92"/>
        <end position="111"/>
    </location>
</feature>
<dbReference type="InterPro" id="IPR053150">
    <property type="entry name" value="Teicoplanin_resist-assoc"/>
</dbReference>
<dbReference type="Proteomes" id="UP001139354">
    <property type="component" value="Unassembled WGS sequence"/>
</dbReference>
<feature type="transmembrane region" description="Helical" evidence="1">
    <location>
        <begin position="15"/>
        <end position="33"/>
    </location>
</feature>
<name>A0A9X1S453_9MICO</name>
<reference evidence="3" key="1">
    <citation type="submission" date="2021-04" db="EMBL/GenBank/DDBJ databases">
        <title>Microbacterium tenobrionis sp. nov. and Microbacterium allomyrinae sp. nov., isolated from larvae of Tenobrio molitor and Allomyrina dichotoma, respectively.</title>
        <authorList>
            <person name="Lee S.D."/>
        </authorList>
    </citation>
    <scope>NUCLEOTIDE SEQUENCE</scope>
    <source>
        <strain evidence="3">BWT-G7</strain>
    </source>
</reference>
<keyword evidence="1" id="KW-0472">Membrane</keyword>
<comment type="caution">
    <text evidence="3">The sequence shown here is derived from an EMBL/GenBank/DDBJ whole genome shotgun (WGS) entry which is preliminary data.</text>
</comment>
<organism evidence="3 4">
    <name type="scientific">Microbacterium allomyrinae</name>
    <dbReference type="NCBI Taxonomy" id="2830666"/>
    <lineage>
        <taxon>Bacteria</taxon>
        <taxon>Bacillati</taxon>
        <taxon>Actinomycetota</taxon>
        <taxon>Actinomycetes</taxon>
        <taxon>Micrococcales</taxon>
        <taxon>Microbacteriaceae</taxon>
        <taxon>Microbacterium</taxon>
    </lineage>
</organism>
<keyword evidence="1" id="KW-0812">Transmembrane</keyword>
<proteinExistence type="predicted"/>
<dbReference type="PANTHER" id="PTHR36834">
    <property type="entry name" value="MEMBRANE PROTEIN-RELATED"/>
    <property type="match status" value="1"/>
</dbReference>
<feature type="transmembrane region" description="Helical" evidence="1">
    <location>
        <begin position="63"/>
        <end position="85"/>
    </location>
</feature>
<dbReference type="AlphaFoldDB" id="A0A9X1S453"/>
<protein>
    <submittedName>
        <fullName evidence="3">VanZ family protein</fullName>
    </submittedName>
</protein>
<dbReference type="RefSeq" id="WP_229384662.1">
    <property type="nucleotide sequence ID" value="NZ_JAGTTN010000003.1"/>
</dbReference>
<sequence>MTDANHPTSRAGRRVLVTLFVVYLVLLAWIVLWKLEVPWIGDAAVRSRPIKLVPFVASGDAGASAPIEVVINLLLFVPFGVYLGLLAPSWAWWKAGGVLVGASLVLEVTQHLLSTGSFDTTDLIVNTAGGLVGLGLLTLVRRRLGGRTTVVMARFSVITTVLAVLAVGIFVASPMHYGPQRDVVVSTPAA</sequence>
<feature type="transmembrane region" description="Helical" evidence="1">
    <location>
        <begin position="152"/>
        <end position="172"/>
    </location>
</feature>
<evidence type="ECO:0000256" key="1">
    <source>
        <dbReference type="SAM" id="Phobius"/>
    </source>
</evidence>
<dbReference type="PANTHER" id="PTHR36834:SF2">
    <property type="entry name" value="MEMBRANE PROTEIN"/>
    <property type="match status" value="1"/>
</dbReference>
<gene>
    <name evidence="3" type="ORF">KEC57_10955</name>
</gene>
<feature type="transmembrane region" description="Helical" evidence="1">
    <location>
        <begin position="123"/>
        <end position="140"/>
    </location>
</feature>
<dbReference type="EMBL" id="JAGTTN010000003">
    <property type="protein sequence ID" value="MCC2032698.1"/>
    <property type="molecule type" value="Genomic_DNA"/>
</dbReference>
<keyword evidence="1" id="KW-1133">Transmembrane helix</keyword>
<dbReference type="Pfam" id="PF04892">
    <property type="entry name" value="VanZ"/>
    <property type="match status" value="1"/>
</dbReference>
<evidence type="ECO:0000313" key="4">
    <source>
        <dbReference type="Proteomes" id="UP001139354"/>
    </source>
</evidence>
<dbReference type="InterPro" id="IPR006976">
    <property type="entry name" value="VanZ-like"/>
</dbReference>
<feature type="domain" description="VanZ-like" evidence="2">
    <location>
        <begin position="20"/>
        <end position="140"/>
    </location>
</feature>
<evidence type="ECO:0000313" key="3">
    <source>
        <dbReference type="EMBL" id="MCC2032698.1"/>
    </source>
</evidence>
<keyword evidence="4" id="KW-1185">Reference proteome</keyword>
<accession>A0A9X1S453</accession>